<accession>A0A927R5G3</accession>
<dbReference type="AlphaFoldDB" id="A0A927R5G3"/>
<evidence type="ECO:0000313" key="1">
    <source>
        <dbReference type="EMBL" id="MBE1556008.1"/>
    </source>
</evidence>
<dbReference type="EMBL" id="JADBEL010000020">
    <property type="protein sequence ID" value="MBE1556008.1"/>
    <property type="molecule type" value="Genomic_DNA"/>
</dbReference>
<reference evidence="1" key="1">
    <citation type="submission" date="2020-10" db="EMBL/GenBank/DDBJ databases">
        <title>Genomic Encyclopedia of Type Strains, Phase IV (KMG-IV): sequencing the most valuable type-strain genomes for metagenomic binning, comparative biology and taxonomic classification.</title>
        <authorList>
            <person name="Goeker M."/>
        </authorList>
    </citation>
    <scope>NUCLEOTIDE SEQUENCE</scope>
    <source>
        <strain evidence="1">DSM 13886</strain>
    </source>
</reference>
<gene>
    <name evidence="1" type="ORF">H4683_003129</name>
</gene>
<keyword evidence="2" id="KW-1185">Reference proteome</keyword>
<comment type="caution">
    <text evidence="1">The sequence shown here is derived from an EMBL/GenBank/DDBJ whole genome shotgun (WGS) entry which is preliminary data.</text>
</comment>
<dbReference type="RefSeq" id="WP_192599695.1">
    <property type="nucleotide sequence ID" value="NZ_JADBEL010000020.1"/>
</dbReference>
<dbReference type="Proteomes" id="UP000658225">
    <property type="component" value="Unassembled WGS sequence"/>
</dbReference>
<name>A0A927R5G3_9BACL</name>
<sequence>MSFFGVSLNYTIGEIKKSLESFIGMVTRGDLTTPQRSMSPRTFRNKLKNFKELEMHPITIPVRWKHVPDVLPNPLGTLDSEVSNYLNKEECEKEIEKRIA</sequence>
<proteinExistence type="predicted"/>
<organism evidence="1 2">
    <name type="scientific">Sporosarcina limicola</name>
    <dbReference type="NCBI Taxonomy" id="34101"/>
    <lineage>
        <taxon>Bacteria</taxon>
        <taxon>Bacillati</taxon>
        <taxon>Bacillota</taxon>
        <taxon>Bacilli</taxon>
        <taxon>Bacillales</taxon>
        <taxon>Caryophanaceae</taxon>
        <taxon>Sporosarcina</taxon>
    </lineage>
</organism>
<protein>
    <submittedName>
        <fullName evidence="1">Uncharacterized protein</fullName>
    </submittedName>
</protein>
<evidence type="ECO:0000313" key="2">
    <source>
        <dbReference type="Proteomes" id="UP000658225"/>
    </source>
</evidence>